<organism evidence="7 8">
    <name type="scientific">Actinomyces ruminis</name>
    <dbReference type="NCBI Taxonomy" id="1937003"/>
    <lineage>
        <taxon>Bacteria</taxon>
        <taxon>Bacillati</taxon>
        <taxon>Actinomycetota</taxon>
        <taxon>Actinomycetes</taxon>
        <taxon>Actinomycetales</taxon>
        <taxon>Actinomycetaceae</taxon>
        <taxon>Actinomyces</taxon>
    </lineage>
</organism>
<keyword evidence="4 5" id="KW-0472">Membrane</keyword>
<keyword evidence="3 5" id="KW-1133">Transmembrane helix</keyword>
<feature type="transmembrane region" description="Helical" evidence="5">
    <location>
        <begin position="286"/>
        <end position="306"/>
    </location>
</feature>
<feature type="transmembrane region" description="Helical" evidence="5">
    <location>
        <begin position="197"/>
        <end position="223"/>
    </location>
</feature>
<reference evidence="7 8" key="1">
    <citation type="submission" date="2017-10" db="EMBL/GenBank/DDBJ databases">
        <title>Draft genome sequence of cellulolytic Actinomyces sp CtC72 isolated from cattle rumen fluid.</title>
        <authorList>
            <person name="Joshi A.J."/>
            <person name="Vasudevan G."/>
            <person name="Lanjekar V.B."/>
            <person name="Hivarkar S."/>
            <person name="Engineer A."/>
            <person name="Pore S.D."/>
            <person name="Dhakephalkar P.K."/>
            <person name="Dagar S."/>
        </authorList>
    </citation>
    <scope>NUCLEOTIDE SEQUENCE [LARGE SCALE GENOMIC DNA]</scope>
    <source>
        <strain evidence="8">CtC72</strain>
    </source>
</reference>
<feature type="transmembrane region" description="Helical" evidence="5">
    <location>
        <begin position="378"/>
        <end position="396"/>
    </location>
</feature>
<comment type="subcellular location">
    <subcellularLocation>
        <location evidence="1">Membrane</location>
        <topology evidence="1">Multi-pass membrane protein</topology>
    </subcellularLocation>
</comment>
<evidence type="ECO:0000256" key="4">
    <source>
        <dbReference type="ARBA" id="ARBA00023136"/>
    </source>
</evidence>
<evidence type="ECO:0000256" key="2">
    <source>
        <dbReference type="ARBA" id="ARBA00022692"/>
    </source>
</evidence>
<comment type="caution">
    <text evidence="7">The sequence shown here is derived from an EMBL/GenBank/DDBJ whole genome shotgun (WGS) entry which is preliminary data.</text>
</comment>
<feature type="transmembrane region" description="Helical" evidence="5">
    <location>
        <begin position="244"/>
        <end position="266"/>
    </location>
</feature>
<accession>A0ABX4MA79</accession>
<evidence type="ECO:0000256" key="3">
    <source>
        <dbReference type="ARBA" id="ARBA00022989"/>
    </source>
</evidence>
<feature type="domain" description="ABC-2 type transporter transmembrane" evidence="6">
    <location>
        <begin position="34"/>
        <end position="396"/>
    </location>
</feature>
<dbReference type="Pfam" id="PF12698">
    <property type="entry name" value="ABC2_membrane_3"/>
    <property type="match status" value="1"/>
</dbReference>
<protein>
    <submittedName>
        <fullName evidence="7">ABC transporter permease</fullName>
    </submittedName>
</protein>
<dbReference type="EMBL" id="MTPX02000051">
    <property type="protein sequence ID" value="PHP52349.1"/>
    <property type="molecule type" value="Genomic_DNA"/>
</dbReference>
<feature type="transmembrane region" description="Helical" evidence="5">
    <location>
        <begin position="33"/>
        <end position="55"/>
    </location>
</feature>
<dbReference type="RefSeq" id="WP_086614319.1">
    <property type="nucleotide sequence ID" value="NZ_MTPX02000051.1"/>
</dbReference>
<name>A0ABX4MA79_9ACTO</name>
<keyword evidence="2 5" id="KW-0812">Transmembrane</keyword>
<dbReference type="InterPro" id="IPR013525">
    <property type="entry name" value="ABC2_TM"/>
</dbReference>
<sequence>MPTPENSGTAISRSQEIRLVAGRELRTQLFKRSAVIATLIMLVLAVGGILLVAHLTGGEDEPYRLGVSTSDSDTVTALESALEQVTGTNGLPIEVTDVSGTETEAALGLSGDEDATVDMVLDLTGPSPALKVSEEGKADQAVVAATTNVLQQAALSEQITTLGGDPAQVAVSLAEAVPQVEALDPPDQDSADFGARYTVLIVIDVLLFIVVMGGGQTIAMGVVEEKSSRIVEILLACVRPSSLLAGKVLGTGTAVLVSYGLIGVTAGVTAKLSGVLPEGTVDVDAVLVAMIVWMIVGLAIYAVGYAAAGALVSRQEDVASAVMPLTMTLMIPYVLSIVMALGDSSSLLYQVLAYLPPFAPFLMPVRLVLGVSSWGEQLAALALALVFIPVFVWLAARVYTRAVTRTGARVPLREVLSRRSA</sequence>
<dbReference type="Proteomes" id="UP000194577">
    <property type="component" value="Unassembled WGS sequence"/>
</dbReference>
<evidence type="ECO:0000313" key="8">
    <source>
        <dbReference type="Proteomes" id="UP000194577"/>
    </source>
</evidence>
<evidence type="ECO:0000313" key="7">
    <source>
        <dbReference type="EMBL" id="PHP52349.1"/>
    </source>
</evidence>
<evidence type="ECO:0000259" key="6">
    <source>
        <dbReference type="Pfam" id="PF12698"/>
    </source>
</evidence>
<dbReference type="PANTHER" id="PTHR43471:SF3">
    <property type="entry name" value="ABC TRANSPORTER PERMEASE PROTEIN NATB"/>
    <property type="match status" value="1"/>
</dbReference>
<evidence type="ECO:0000256" key="1">
    <source>
        <dbReference type="ARBA" id="ARBA00004141"/>
    </source>
</evidence>
<keyword evidence="8" id="KW-1185">Reference proteome</keyword>
<feature type="transmembrane region" description="Helical" evidence="5">
    <location>
        <begin position="318"/>
        <end position="341"/>
    </location>
</feature>
<evidence type="ECO:0000256" key="5">
    <source>
        <dbReference type="SAM" id="Phobius"/>
    </source>
</evidence>
<proteinExistence type="predicted"/>
<dbReference type="PANTHER" id="PTHR43471">
    <property type="entry name" value="ABC TRANSPORTER PERMEASE"/>
    <property type="match status" value="1"/>
</dbReference>
<gene>
    <name evidence="7" type="ORF">BW737_010535</name>
</gene>